<dbReference type="InterPro" id="IPR050768">
    <property type="entry name" value="UPF0353/GerABKA_families"/>
</dbReference>
<dbReference type="Pfam" id="PF03323">
    <property type="entry name" value="GerA"/>
    <property type="match status" value="1"/>
</dbReference>
<dbReference type="GO" id="GO:0009847">
    <property type="term" value="P:spore germination"/>
    <property type="evidence" value="ECO:0007669"/>
    <property type="project" value="InterPro"/>
</dbReference>
<dbReference type="RefSeq" id="WP_156991020.1">
    <property type="nucleotide sequence ID" value="NZ_VWXL01000084.1"/>
</dbReference>
<dbReference type="Proteomes" id="UP000469440">
    <property type="component" value="Unassembled WGS sequence"/>
</dbReference>
<evidence type="ECO:0000313" key="4">
    <source>
        <dbReference type="EMBL" id="MVB12148.1"/>
    </source>
</evidence>
<evidence type="ECO:0000256" key="1">
    <source>
        <dbReference type="ARBA" id="ARBA00005278"/>
    </source>
</evidence>
<accession>A0A6N8I2I3</accession>
<dbReference type="InterPro" id="IPR004995">
    <property type="entry name" value="Spore_Ger"/>
</dbReference>
<dbReference type="PANTHER" id="PTHR22550:SF5">
    <property type="entry name" value="LEUCINE ZIPPER PROTEIN 4"/>
    <property type="match status" value="1"/>
</dbReference>
<comment type="similarity">
    <text evidence="1">Belongs to the GerABKA family.</text>
</comment>
<dbReference type="OrthoDB" id="9772630at2"/>
<keyword evidence="3" id="KW-1133">Transmembrane helix</keyword>
<feature type="transmembrane region" description="Helical" evidence="3">
    <location>
        <begin position="340"/>
        <end position="358"/>
    </location>
</feature>
<evidence type="ECO:0000313" key="5">
    <source>
        <dbReference type="Proteomes" id="UP000469440"/>
    </source>
</evidence>
<feature type="transmembrane region" description="Helical" evidence="3">
    <location>
        <begin position="391"/>
        <end position="410"/>
    </location>
</feature>
<dbReference type="GO" id="GO:0016020">
    <property type="term" value="C:membrane"/>
    <property type="evidence" value="ECO:0007669"/>
    <property type="project" value="InterPro"/>
</dbReference>
<feature type="transmembrane region" description="Helical" evidence="3">
    <location>
        <begin position="298"/>
        <end position="320"/>
    </location>
</feature>
<gene>
    <name evidence="4" type="primary">gerBA</name>
    <name evidence="4" type="ORF">CAFE_28800</name>
</gene>
<dbReference type="EMBL" id="VWXL01000084">
    <property type="protein sequence ID" value="MVB12148.1"/>
    <property type="molecule type" value="Genomic_DNA"/>
</dbReference>
<keyword evidence="5" id="KW-1185">Reference proteome</keyword>
<comment type="caution">
    <text evidence="4">The sequence shown here is derived from an EMBL/GenBank/DDBJ whole genome shotgun (WGS) entry which is preliminary data.</text>
</comment>
<keyword evidence="3" id="KW-0812">Transmembrane</keyword>
<evidence type="ECO:0000256" key="2">
    <source>
        <dbReference type="ARBA" id="ARBA00023136"/>
    </source>
</evidence>
<sequence length="502" mass="56146">MGSSDSFAGAKLPSDKLEQNVLYLKNLFSNDDTLIFRDLENSRGKETLRFCLVYTDGMVNNRLMNQDVIRPLLEFVFKPDEDATLLDTIQLQAMFSNDVKKTDAVEELIQGIVYGDTILLAQGCPQALILNTKGFTLRSIAEPEGERVIRGPREGFNESILTNLSMVRRKIRSQDLKFKFLTFGTRTKTKACICYLDSVVNRNVLTELERRLEKINIDGTLDSNYITENIKDSPFSAVKTVGSTERPDVVAAKLLEGRVALFLDGTPMVLTVPHLFIEHFQADEDYYIHYIFSSVDRILRIFAFVLSLCLPAVYVAMVTFHQEMLPTPLLLSIFAARQGVPFPTALETVMMLIVFEILREAGTRMPGVMAQTLSIVGALVIGQAAVEAKIVSAPIIIVVAMSGICGLMIVRLKGYIIIHRYFLLLCACTLGLYGVLLGLMVLLTGLFGMTSFGVPIMSDIYTRGLQSYKDIYVRAPWWTMVRRPRFLSGNRVRQSGGGEKPK</sequence>
<feature type="transmembrane region" description="Helical" evidence="3">
    <location>
        <begin position="365"/>
        <end position="385"/>
    </location>
</feature>
<feature type="transmembrane region" description="Helical" evidence="3">
    <location>
        <begin position="422"/>
        <end position="447"/>
    </location>
</feature>
<dbReference type="PANTHER" id="PTHR22550">
    <property type="entry name" value="SPORE GERMINATION PROTEIN"/>
    <property type="match status" value="1"/>
</dbReference>
<organism evidence="4 5">
    <name type="scientific">Caproicibacter fermentans</name>
    <dbReference type="NCBI Taxonomy" id="2576756"/>
    <lineage>
        <taxon>Bacteria</taxon>
        <taxon>Bacillati</taxon>
        <taxon>Bacillota</taxon>
        <taxon>Clostridia</taxon>
        <taxon>Eubacteriales</taxon>
        <taxon>Acutalibacteraceae</taxon>
        <taxon>Caproicibacter</taxon>
    </lineage>
</organism>
<reference evidence="4 5" key="1">
    <citation type="submission" date="2019-09" db="EMBL/GenBank/DDBJ databases">
        <title>Genome sequence of Clostridium sp. EA1.</title>
        <authorList>
            <person name="Poehlein A."/>
            <person name="Bengelsdorf F.R."/>
            <person name="Daniel R."/>
        </authorList>
    </citation>
    <scope>NUCLEOTIDE SEQUENCE [LARGE SCALE GENOMIC DNA]</scope>
    <source>
        <strain evidence="4 5">EA1</strain>
    </source>
</reference>
<dbReference type="AlphaFoldDB" id="A0A6N8I2I3"/>
<dbReference type="PIRSF" id="PIRSF005690">
    <property type="entry name" value="GerBA"/>
    <property type="match status" value="1"/>
</dbReference>
<evidence type="ECO:0000256" key="3">
    <source>
        <dbReference type="SAM" id="Phobius"/>
    </source>
</evidence>
<name>A0A6N8I2I3_9FIRM</name>
<proteinExistence type="inferred from homology"/>
<keyword evidence="2 3" id="KW-0472">Membrane</keyword>
<protein>
    <submittedName>
        <fullName evidence="4">Spore germination protein B1</fullName>
    </submittedName>
</protein>